<evidence type="ECO:0000256" key="3">
    <source>
        <dbReference type="ARBA" id="ARBA00022771"/>
    </source>
</evidence>
<sequence>MPQQRLSFAQWSQRRGSSISGDLLEFSSQQSDDLDVSQKSKCLSSQPRTVSTTSSTKPRTSWVFSHMPDEEVETRYYNQRTGKEEWRCKHCDKTYASSGGTAAPAKHLMDPPPDGHGLPKGAPRTAKATTIRTIIEQARVAAEENPRKRRRLNDQSGDSIEPDQLEALYVSFITACSLPFRLVECPEFRALLAYINNDIETWLPDTHDTVKTWIMRQYGCQKERVKQRIQSAKSRIHISCDLWTSPNSLAILGVVAHYVTEDGQLEHHVLALKDIDSEHDGSHLAVAILKVVDEWGFASKLGYFVMDNAGNNDTMMRSLSLGLLRRYDIQYDPKVHRLRCQGHIINLAAKAFLFVTDNEKLELDDPGVHNVTLKHIEAWRKKGPLGKIHNFVVFIQRSVQRSQKFLTISHNRKLARDNDARWSSWYNMLRVALNLRDAIDGYFNKWHYIQENWEKEWVESSKKLMETLWNDYKPVESPLPLCEVPSTTTNEFLNWRDKHLQPSLVTDEYERYCNSERVYGFTSALAWWLEETQQKNYPNLSKMAVDILSIPAMSAEPERLFSGAKITITDRRNRLGSDVVEALECLKSWFGIRELQGDVL</sequence>
<accession>A0A1B8A3D1</accession>
<keyword evidence="4" id="KW-0862">Zinc</keyword>
<evidence type="ECO:0000256" key="2">
    <source>
        <dbReference type="ARBA" id="ARBA00022723"/>
    </source>
</evidence>
<feature type="region of interest" description="Disordered" evidence="6">
    <location>
        <begin position="99"/>
        <end position="126"/>
    </location>
</feature>
<dbReference type="Pfam" id="PF05699">
    <property type="entry name" value="Dimer_Tnp_hAT"/>
    <property type="match status" value="1"/>
</dbReference>
<dbReference type="PANTHER" id="PTHR46481">
    <property type="entry name" value="ZINC FINGER BED DOMAIN-CONTAINING PROTEIN 4"/>
    <property type="match status" value="1"/>
</dbReference>
<comment type="subcellular location">
    <subcellularLocation>
        <location evidence="1">Nucleus</location>
    </subcellularLocation>
</comment>
<keyword evidence="3" id="KW-0863">Zinc-finger</keyword>
<evidence type="ECO:0000259" key="7">
    <source>
        <dbReference type="Pfam" id="PF05699"/>
    </source>
</evidence>
<dbReference type="InterPro" id="IPR012337">
    <property type="entry name" value="RNaseH-like_sf"/>
</dbReference>
<feature type="region of interest" description="Disordered" evidence="6">
    <location>
        <begin position="22"/>
        <end position="61"/>
    </location>
</feature>
<reference evidence="8 9" key="1">
    <citation type="submission" date="2016-06" db="EMBL/GenBank/DDBJ databases">
        <title>Living apart together: crosstalk between the core and supernumerary genomes in a fungal plant pathogen.</title>
        <authorList>
            <person name="Vanheule A."/>
            <person name="Audenaert K."/>
            <person name="Warris S."/>
            <person name="Van De Geest H."/>
            <person name="Schijlen E."/>
            <person name="Hofte M."/>
            <person name="De Saeger S."/>
            <person name="Haesaert G."/>
            <person name="Waalwijk C."/>
            <person name="Van Der Lee T."/>
        </authorList>
    </citation>
    <scope>NUCLEOTIDE SEQUENCE [LARGE SCALE GENOMIC DNA]</scope>
    <source>
        <strain evidence="8 9">2516</strain>
    </source>
</reference>
<dbReference type="Proteomes" id="UP000091967">
    <property type="component" value="Unassembled WGS sequence"/>
</dbReference>
<dbReference type="GO" id="GO:0005634">
    <property type="term" value="C:nucleus"/>
    <property type="evidence" value="ECO:0007669"/>
    <property type="project" value="UniProtKB-SubCell"/>
</dbReference>
<evidence type="ECO:0000256" key="1">
    <source>
        <dbReference type="ARBA" id="ARBA00004123"/>
    </source>
</evidence>
<feature type="domain" description="HAT C-terminal dimerisation" evidence="7">
    <location>
        <begin position="523"/>
        <end position="590"/>
    </location>
</feature>
<dbReference type="InterPro" id="IPR052035">
    <property type="entry name" value="ZnF_BED_domain_contain"/>
</dbReference>
<dbReference type="PANTHER" id="PTHR46481:SF10">
    <property type="entry name" value="ZINC FINGER BED DOMAIN-CONTAINING PROTEIN 39"/>
    <property type="match status" value="1"/>
</dbReference>
<feature type="compositionally biased region" description="Polar residues" evidence="6">
    <location>
        <begin position="41"/>
        <end position="61"/>
    </location>
</feature>
<keyword evidence="2" id="KW-0479">Metal-binding</keyword>
<dbReference type="SUPFAM" id="SSF53098">
    <property type="entry name" value="Ribonuclease H-like"/>
    <property type="match status" value="1"/>
</dbReference>
<dbReference type="AlphaFoldDB" id="A0A1B8A3D1"/>
<dbReference type="GO" id="GO:0046983">
    <property type="term" value="F:protein dimerization activity"/>
    <property type="evidence" value="ECO:0007669"/>
    <property type="project" value="InterPro"/>
</dbReference>
<protein>
    <recommendedName>
        <fullName evidence="7">HAT C-terminal dimerisation domain-containing protein</fullName>
    </recommendedName>
</protein>
<dbReference type="InterPro" id="IPR008906">
    <property type="entry name" value="HATC_C_dom"/>
</dbReference>
<proteinExistence type="predicted"/>
<gene>
    <name evidence="8" type="ORF">FPOA_28807</name>
</gene>
<comment type="caution">
    <text evidence="8">The sequence shown here is derived from an EMBL/GenBank/DDBJ whole genome shotgun (WGS) entry which is preliminary data.</text>
</comment>
<dbReference type="GO" id="GO:0008270">
    <property type="term" value="F:zinc ion binding"/>
    <property type="evidence" value="ECO:0007669"/>
    <property type="project" value="UniProtKB-KW"/>
</dbReference>
<organism evidence="8 9">
    <name type="scientific">Fusarium poae</name>
    <dbReference type="NCBI Taxonomy" id="36050"/>
    <lineage>
        <taxon>Eukaryota</taxon>
        <taxon>Fungi</taxon>
        <taxon>Dikarya</taxon>
        <taxon>Ascomycota</taxon>
        <taxon>Pezizomycotina</taxon>
        <taxon>Sordariomycetes</taxon>
        <taxon>Hypocreomycetidae</taxon>
        <taxon>Hypocreales</taxon>
        <taxon>Nectriaceae</taxon>
        <taxon>Fusarium</taxon>
    </lineage>
</organism>
<evidence type="ECO:0000313" key="9">
    <source>
        <dbReference type="Proteomes" id="UP000091967"/>
    </source>
</evidence>
<keyword evidence="9" id="KW-1185">Reference proteome</keyword>
<keyword evidence="5" id="KW-0539">Nucleus</keyword>
<name>A0A1B8A3D1_FUSPO</name>
<dbReference type="OMA" id="WINENWN"/>
<evidence type="ECO:0000256" key="5">
    <source>
        <dbReference type="ARBA" id="ARBA00023242"/>
    </source>
</evidence>
<evidence type="ECO:0000313" key="8">
    <source>
        <dbReference type="EMBL" id="OBS14982.1"/>
    </source>
</evidence>
<evidence type="ECO:0000256" key="6">
    <source>
        <dbReference type="SAM" id="MobiDB-lite"/>
    </source>
</evidence>
<dbReference type="EMBL" id="LYXU01000176">
    <property type="protein sequence ID" value="OBS14982.1"/>
    <property type="molecule type" value="Genomic_DNA"/>
</dbReference>
<evidence type="ECO:0000256" key="4">
    <source>
        <dbReference type="ARBA" id="ARBA00022833"/>
    </source>
</evidence>